<organism evidence="3 4">
    <name type="scientific">Candidatus Azambacteria bacterium RIFCSPHIGHO2_02_46_12</name>
    <dbReference type="NCBI Taxonomy" id="1797295"/>
    <lineage>
        <taxon>Bacteria</taxon>
        <taxon>Candidatus Azamiibacteriota</taxon>
    </lineage>
</organism>
<feature type="transmembrane region" description="Helical" evidence="2">
    <location>
        <begin position="7"/>
        <end position="28"/>
    </location>
</feature>
<name>A0A1F5BFJ1_9BACT</name>
<evidence type="ECO:0000313" key="4">
    <source>
        <dbReference type="Proteomes" id="UP000179184"/>
    </source>
</evidence>
<feature type="repeat" description="TPR" evidence="1">
    <location>
        <begin position="188"/>
        <end position="221"/>
    </location>
</feature>
<evidence type="ECO:0000256" key="1">
    <source>
        <dbReference type="PROSITE-ProRule" id="PRU00339"/>
    </source>
</evidence>
<keyword evidence="1" id="KW-0802">TPR repeat</keyword>
<reference evidence="3 4" key="1">
    <citation type="journal article" date="2016" name="Nat. Commun.">
        <title>Thousands of microbial genomes shed light on interconnected biogeochemical processes in an aquifer system.</title>
        <authorList>
            <person name="Anantharaman K."/>
            <person name="Brown C.T."/>
            <person name="Hug L.A."/>
            <person name="Sharon I."/>
            <person name="Castelle C.J."/>
            <person name="Probst A.J."/>
            <person name="Thomas B.C."/>
            <person name="Singh A."/>
            <person name="Wilkins M.J."/>
            <person name="Karaoz U."/>
            <person name="Brodie E.L."/>
            <person name="Williams K.H."/>
            <person name="Hubbard S.S."/>
            <person name="Banfield J.F."/>
        </authorList>
    </citation>
    <scope>NUCLEOTIDE SEQUENCE [LARGE SCALE GENOMIC DNA]</scope>
</reference>
<dbReference type="InterPro" id="IPR011990">
    <property type="entry name" value="TPR-like_helical_dom_sf"/>
</dbReference>
<evidence type="ECO:0000313" key="3">
    <source>
        <dbReference type="EMBL" id="OGD29370.1"/>
    </source>
</evidence>
<dbReference type="PROSITE" id="PS50293">
    <property type="entry name" value="TPR_REGION"/>
    <property type="match status" value="1"/>
</dbReference>
<dbReference type="SUPFAM" id="SSF48452">
    <property type="entry name" value="TPR-like"/>
    <property type="match status" value="1"/>
</dbReference>
<keyword evidence="2" id="KW-0812">Transmembrane</keyword>
<gene>
    <name evidence="3" type="ORF">A2W60_01810</name>
</gene>
<dbReference type="Gene3D" id="1.25.40.10">
    <property type="entry name" value="Tetratricopeptide repeat domain"/>
    <property type="match status" value="1"/>
</dbReference>
<accession>A0A1F5BFJ1</accession>
<dbReference type="SMART" id="SM00028">
    <property type="entry name" value="TPR"/>
    <property type="match status" value="2"/>
</dbReference>
<evidence type="ECO:0000256" key="2">
    <source>
        <dbReference type="SAM" id="Phobius"/>
    </source>
</evidence>
<keyword evidence="2" id="KW-0472">Membrane</keyword>
<protein>
    <submittedName>
        <fullName evidence="3">Uncharacterized protein</fullName>
    </submittedName>
</protein>
<dbReference type="InterPro" id="IPR019734">
    <property type="entry name" value="TPR_rpt"/>
</dbReference>
<dbReference type="EMBL" id="MEYN01000053">
    <property type="protein sequence ID" value="OGD29370.1"/>
    <property type="molecule type" value="Genomic_DNA"/>
</dbReference>
<sequence length="234" mass="27177">MLKQSKLTLILEIILFLFVAAGIGYYFYTQKAGAPDIAVQDKQEKNLFEFKPQCPDLTEEQIASLKERFDKVKEFLAKTPDHMGGWMEVGLIRKGLCDYQGAADVWTYIGEIRPENSLSFANLGDLYTHFLVDYPKAEAAYLRAIENEKHDVNYFRNFFELYYYSYTEKKHLAEKVLLDGLNYNPNSQDLMTLLASYYRDNGNKEKAIEYFNKVLKLNPDNEAVKRELERLAGQ</sequence>
<proteinExistence type="predicted"/>
<dbReference type="Proteomes" id="UP000179184">
    <property type="component" value="Unassembled WGS sequence"/>
</dbReference>
<dbReference type="Pfam" id="PF13181">
    <property type="entry name" value="TPR_8"/>
    <property type="match status" value="1"/>
</dbReference>
<comment type="caution">
    <text evidence="3">The sequence shown here is derived from an EMBL/GenBank/DDBJ whole genome shotgun (WGS) entry which is preliminary data.</text>
</comment>
<dbReference type="AlphaFoldDB" id="A0A1F5BFJ1"/>
<keyword evidence="2" id="KW-1133">Transmembrane helix</keyword>
<dbReference type="PROSITE" id="PS50005">
    <property type="entry name" value="TPR"/>
    <property type="match status" value="1"/>
</dbReference>